<gene>
    <name evidence="8" type="ORF">NCTC12119_04251</name>
</gene>
<keyword evidence="4" id="KW-0808">Transferase</keyword>
<feature type="domain" description="N-acetyltransferase" evidence="7">
    <location>
        <begin position="48"/>
        <end position="150"/>
    </location>
</feature>
<evidence type="ECO:0000313" key="9">
    <source>
        <dbReference type="Proteomes" id="UP000255528"/>
    </source>
</evidence>
<evidence type="ECO:0000256" key="1">
    <source>
        <dbReference type="ARBA" id="ARBA00009342"/>
    </source>
</evidence>
<evidence type="ECO:0000256" key="3">
    <source>
        <dbReference type="ARBA" id="ARBA00022649"/>
    </source>
</evidence>
<accession>A0A381CCY8</accession>
<dbReference type="PANTHER" id="PTHR36449:SF1">
    <property type="entry name" value="ACETYLTRANSFERASE"/>
    <property type="match status" value="1"/>
</dbReference>
<keyword evidence="3" id="KW-1277">Toxin-antitoxin system</keyword>
<keyword evidence="2" id="KW-0678">Repressor</keyword>
<dbReference type="GO" id="GO:0016747">
    <property type="term" value="F:acyltransferase activity, transferring groups other than amino-acyl groups"/>
    <property type="evidence" value="ECO:0007669"/>
    <property type="project" value="InterPro"/>
</dbReference>
<evidence type="ECO:0000256" key="4">
    <source>
        <dbReference type="ARBA" id="ARBA00022679"/>
    </source>
</evidence>
<dbReference type="Pfam" id="PF13508">
    <property type="entry name" value="Acetyltransf_7"/>
    <property type="match status" value="1"/>
</dbReference>
<name>A0A381CCY8_9ENTR</name>
<dbReference type="InterPro" id="IPR000182">
    <property type="entry name" value="GNAT_dom"/>
</dbReference>
<evidence type="ECO:0000256" key="5">
    <source>
        <dbReference type="ARBA" id="ARBA00023315"/>
    </source>
</evidence>
<comment type="catalytic activity">
    <reaction evidence="6">
        <text>glycyl-tRNA(Gly) + acetyl-CoA = N-acetylglycyl-tRNA(Gly) + CoA + H(+)</text>
        <dbReference type="Rhea" id="RHEA:81867"/>
        <dbReference type="Rhea" id="RHEA-COMP:9683"/>
        <dbReference type="Rhea" id="RHEA-COMP:19766"/>
        <dbReference type="ChEBI" id="CHEBI:15378"/>
        <dbReference type="ChEBI" id="CHEBI:57287"/>
        <dbReference type="ChEBI" id="CHEBI:57288"/>
        <dbReference type="ChEBI" id="CHEBI:78522"/>
        <dbReference type="ChEBI" id="CHEBI:232036"/>
    </reaction>
</comment>
<comment type="similarity">
    <text evidence="1">Belongs to the acetyltransferase family. GNAT subfamily.</text>
</comment>
<dbReference type="EMBL" id="UIGI01000001">
    <property type="protein sequence ID" value="SUW65691.1"/>
    <property type="molecule type" value="Genomic_DNA"/>
</dbReference>
<sequence>MADLMIEIFSQDAEYDFSGFDCGEEPLNTFLTDHLARQHSGRILRGYLLVAKEQKSKVLGYYTLSGSCFEKATLPSNTQKRKVPYANVPSVTLGRLAVHKDLHGQEWGTTLVAHAMKITWLASQAVGIHGMFVDAVNAGAMQFYLKLGFTALVGDNANSLFYPTKSIEQLFAEQQHFILRWMALTLIHPLFYCFGDSGTHDFGSNTVLQSCFISTTVQPFSFAILSPSTSLPLAGGWLS</sequence>
<dbReference type="AlphaFoldDB" id="A0A381CCY8"/>
<dbReference type="SUPFAM" id="SSF55729">
    <property type="entry name" value="Acyl-CoA N-acyltransferases (Nat)"/>
    <property type="match status" value="1"/>
</dbReference>
<evidence type="ECO:0000256" key="2">
    <source>
        <dbReference type="ARBA" id="ARBA00022491"/>
    </source>
</evidence>
<proteinExistence type="inferred from homology"/>
<organism evidence="8 9">
    <name type="scientific">Buttiauxella agrestis</name>
    <dbReference type="NCBI Taxonomy" id="82977"/>
    <lineage>
        <taxon>Bacteria</taxon>
        <taxon>Pseudomonadati</taxon>
        <taxon>Pseudomonadota</taxon>
        <taxon>Gammaproteobacteria</taxon>
        <taxon>Enterobacterales</taxon>
        <taxon>Enterobacteriaceae</taxon>
        <taxon>Buttiauxella</taxon>
    </lineage>
</organism>
<dbReference type="InterPro" id="IPR016181">
    <property type="entry name" value="Acyl_CoA_acyltransferase"/>
</dbReference>
<evidence type="ECO:0000256" key="6">
    <source>
        <dbReference type="ARBA" id="ARBA00049880"/>
    </source>
</evidence>
<reference evidence="8 9" key="1">
    <citation type="submission" date="2018-06" db="EMBL/GenBank/DDBJ databases">
        <authorList>
            <consortium name="Pathogen Informatics"/>
            <person name="Doyle S."/>
        </authorList>
    </citation>
    <scope>NUCLEOTIDE SEQUENCE [LARGE SCALE GENOMIC DNA]</scope>
    <source>
        <strain evidence="8 9">NCTC12119</strain>
    </source>
</reference>
<dbReference type="Gene3D" id="3.40.630.30">
    <property type="match status" value="1"/>
</dbReference>
<dbReference type="Proteomes" id="UP000255528">
    <property type="component" value="Unassembled WGS sequence"/>
</dbReference>
<protein>
    <recommendedName>
        <fullName evidence="7">N-acetyltransferase domain-containing protein</fullName>
    </recommendedName>
</protein>
<keyword evidence="5" id="KW-0012">Acyltransferase</keyword>
<evidence type="ECO:0000259" key="7">
    <source>
        <dbReference type="Pfam" id="PF13508"/>
    </source>
</evidence>
<dbReference type="PANTHER" id="PTHR36449">
    <property type="entry name" value="ACETYLTRANSFERASE-RELATED"/>
    <property type="match status" value="1"/>
</dbReference>
<evidence type="ECO:0000313" key="8">
    <source>
        <dbReference type="EMBL" id="SUW65691.1"/>
    </source>
</evidence>